<comment type="caution">
    <text evidence="2">The sequence shown here is derived from an EMBL/GenBank/DDBJ whole genome shotgun (WGS) entry which is preliminary data.</text>
</comment>
<proteinExistence type="predicted"/>
<protein>
    <submittedName>
        <fullName evidence="2">Uncharacterized protein</fullName>
    </submittedName>
</protein>
<evidence type="ECO:0000313" key="2">
    <source>
        <dbReference type="EMBL" id="GFR67537.1"/>
    </source>
</evidence>
<feature type="compositionally biased region" description="Polar residues" evidence="1">
    <location>
        <begin position="53"/>
        <end position="68"/>
    </location>
</feature>
<keyword evidence="3" id="KW-1185">Reference proteome</keyword>
<evidence type="ECO:0000256" key="1">
    <source>
        <dbReference type="SAM" id="MobiDB-lite"/>
    </source>
</evidence>
<name>A0AAV4F2A9_9GAST</name>
<reference evidence="2 3" key="1">
    <citation type="journal article" date="2021" name="Elife">
        <title>Chloroplast acquisition without the gene transfer in kleptoplastic sea slugs, Plakobranchus ocellatus.</title>
        <authorList>
            <person name="Maeda T."/>
            <person name="Takahashi S."/>
            <person name="Yoshida T."/>
            <person name="Shimamura S."/>
            <person name="Takaki Y."/>
            <person name="Nagai Y."/>
            <person name="Toyoda A."/>
            <person name="Suzuki Y."/>
            <person name="Arimoto A."/>
            <person name="Ishii H."/>
            <person name="Satoh N."/>
            <person name="Nishiyama T."/>
            <person name="Hasebe M."/>
            <person name="Maruyama T."/>
            <person name="Minagawa J."/>
            <person name="Obokata J."/>
            <person name="Shigenobu S."/>
        </authorList>
    </citation>
    <scope>NUCLEOTIDE SEQUENCE [LARGE SCALE GENOMIC DNA]</scope>
</reference>
<organism evidence="2 3">
    <name type="scientific">Elysia marginata</name>
    <dbReference type="NCBI Taxonomy" id="1093978"/>
    <lineage>
        <taxon>Eukaryota</taxon>
        <taxon>Metazoa</taxon>
        <taxon>Spiralia</taxon>
        <taxon>Lophotrochozoa</taxon>
        <taxon>Mollusca</taxon>
        <taxon>Gastropoda</taxon>
        <taxon>Heterobranchia</taxon>
        <taxon>Euthyneura</taxon>
        <taxon>Panpulmonata</taxon>
        <taxon>Sacoglossa</taxon>
        <taxon>Placobranchoidea</taxon>
        <taxon>Plakobranchidae</taxon>
        <taxon>Elysia</taxon>
    </lineage>
</organism>
<dbReference type="Proteomes" id="UP000762676">
    <property type="component" value="Unassembled WGS sequence"/>
</dbReference>
<evidence type="ECO:0000313" key="3">
    <source>
        <dbReference type="Proteomes" id="UP000762676"/>
    </source>
</evidence>
<accession>A0AAV4F2A9</accession>
<sequence length="87" mass="9569">MKLDQFQPDVIGFRQRSLPAVIDDAFSAAKLSILKLPRSGSLSASADRDKQSRPSTRRASIPSSQQPSLLALESKQPQLCDDFIPRS</sequence>
<gene>
    <name evidence="2" type="ORF">ElyMa_002000900</name>
</gene>
<dbReference type="EMBL" id="BMAT01004065">
    <property type="protein sequence ID" value="GFR67537.1"/>
    <property type="molecule type" value="Genomic_DNA"/>
</dbReference>
<dbReference type="AlphaFoldDB" id="A0AAV4F2A9"/>
<feature type="region of interest" description="Disordered" evidence="1">
    <location>
        <begin position="40"/>
        <end position="72"/>
    </location>
</feature>